<keyword evidence="1" id="KW-0472">Membrane</keyword>
<feature type="transmembrane region" description="Helical" evidence="1">
    <location>
        <begin position="12"/>
        <end position="38"/>
    </location>
</feature>
<reference evidence="2" key="2">
    <citation type="submission" date="2020-05" db="UniProtKB">
        <authorList>
            <consortium name="EnsemblMetazoa"/>
        </authorList>
    </citation>
    <scope>IDENTIFICATION</scope>
    <source>
        <strain evidence="2">IAEA</strain>
    </source>
</reference>
<proteinExistence type="predicted"/>
<name>A0A1B0BTN4_9MUSC</name>
<evidence type="ECO:0000256" key="1">
    <source>
        <dbReference type="SAM" id="Phobius"/>
    </source>
</evidence>
<dbReference type="VEuPathDB" id="VectorBase:GPPI040190"/>
<evidence type="ECO:0000313" key="2">
    <source>
        <dbReference type="EnsemblMetazoa" id="GPPI040190-PA"/>
    </source>
</evidence>
<protein>
    <submittedName>
        <fullName evidence="2">Uncharacterized protein</fullName>
    </submittedName>
</protein>
<accession>A0A1B0BTN4</accession>
<dbReference type="AlphaFoldDB" id="A0A1B0BTN4"/>
<keyword evidence="1" id="KW-0812">Transmembrane</keyword>
<dbReference type="EMBL" id="JXJN01020276">
    <property type="status" value="NOT_ANNOTATED_CDS"/>
    <property type="molecule type" value="Genomic_DNA"/>
</dbReference>
<keyword evidence="3" id="KW-1185">Reference proteome</keyword>
<dbReference type="EnsemblMetazoa" id="GPPI040190-RA">
    <property type="protein sequence ID" value="GPPI040190-PA"/>
    <property type="gene ID" value="GPPI040190"/>
</dbReference>
<evidence type="ECO:0000313" key="3">
    <source>
        <dbReference type="Proteomes" id="UP000092460"/>
    </source>
</evidence>
<reference evidence="3" key="1">
    <citation type="submission" date="2015-01" db="EMBL/GenBank/DDBJ databases">
        <authorList>
            <person name="Aksoy S."/>
            <person name="Warren W."/>
            <person name="Wilson R.K."/>
        </authorList>
    </citation>
    <scope>NUCLEOTIDE SEQUENCE [LARGE SCALE GENOMIC DNA]</scope>
    <source>
        <strain evidence="3">IAEA</strain>
    </source>
</reference>
<keyword evidence="1" id="KW-1133">Transmembrane helix</keyword>
<organism evidence="2 3">
    <name type="scientific">Glossina palpalis gambiensis</name>
    <dbReference type="NCBI Taxonomy" id="67801"/>
    <lineage>
        <taxon>Eukaryota</taxon>
        <taxon>Metazoa</taxon>
        <taxon>Ecdysozoa</taxon>
        <taxon>Arthropoda</taxon>
        <taxon>Hexapoda</taxon>
        <taxon>Insecta</taxon>
        <taxon>Pterygota</taxon>
        <taxon>Neoptera</taxon>
        <taxon>Endopterygota</taxon>
        <taxon>Diptera</taxon>
        <taxon>Brachycera</taxon>
        <taxon>Muscomorpha</taxon>
        <taxon>Hippoboscoidea</taxon>
        <taxon>Glossinidae</taxon>
        <taxon>Glossina</taxon>
    </lineage>
</organism>
<sequence>MDSSFSLFSDCWYKNVLLLSGNAASLFSCAVVSFRSLVQRFVWNSLRYSHLYYPLWAVKCRELFLYGRSKQCNIP</sequence>
<dbReference type="Proteomes" id="UP000092460">
    <property type="component" value="Unassembled WGS sequence"/>
</dbReference>